<dbReference type="EMBL" id="REGA01000002">
    <property type="protein sequence ID" value="RQG97048.1"/>
    <property type="molecule type" value="Genomic_DNA"/>
</dbReference>
<accession>A0A3N6M166</accession>
<comment type="caution">
    <text evidence="3">The sequence shown here is derived from an EMBL/GenBank/DDBJ whole genome shotgun (WGS) entry which is preliminary data.</text>
</comment>
<feature type="transmembrane region" description="Helical" evidence="2">
    <location>
        <begin position="61"/>
        <end position="90"/>
    </location>
</feature>
<dbReference type="Pfam" id="PF23960">
    <property type="entry name" value="DUF7289"/>
    <property type="match status" value="1"/>
</dbReference>
<feature type="region of interest" description="Disordered" evidence="1">
    <location>
        <begin position="207"/>
        <end position="226"/>
    </location>
</feature>
<protein>
    <recommendedName>
        <fullName evidence="5">Flagellin</fullName>
    </recommendedName>
</protein>
<gene>
    <name evidence="3" type="ORF">EA473_02925</name>
</gene>
<dbReference type="Proteomes" id="UP000282323">
    <property type="component" value="Unassembled WGS sequence"/>
</dbReference>
<evidence type="ECO:0008006" key="5">
    <source>
        <dbReference type="Google" id="ProtNLM"/>
    </source>
</evidence>
<evidence type="ECO:0000313" key="4">
    <source>
        <dbReference type="Proteomes" id="UP000282323"/>
    </source>
</evidence>
<reference evidence="3 4" key="1">
    <citation type="submission" date="2018-10" db="EMBL/GenBank/DDBJ databases">
        <title>Natrarchaeobius chitinivorans gen. nov., sp. nov., and Natrarchaeobius haloalkaliphilus sp. nov., alkaliphilic, chitin-utilizing haloarchaea from hypersaline alkaline lakes.</title>
        <authorList>
            <person name="Sorokin D.Y."/>
            <person name="Elcheninov A.G."/>
            <person name="Kostrikina N.A."/>
            <person name="Bale N.J."/>
            <person name="Sinninghe Damste J.S."/>
            <person name="Khijniak T.V."/>
            <person name="Kublanov I.V."/>
            <person name="Toshchakov S.V."/>
        </authorList>
    </citation>
    <scope>NUCLEOTIDE SEQUENCE [LARGE SCALE GENOMIC DNA]</scope>
    <source>
        <strain evidence="3 4">AArcht4T</strain>
    </source>
</reference>
<evidence type="ECO:0000313" key="3">
    <source>
        <dbReference type="EMBL" id="RQG97048.1"/>
    </source>
</evidence>
<dbReference type="AlphaFoldDB" id="A0A3N6M166"/>
<evidence type="ECO:0000256" key="1">
    <source>
        <dbReference type="SAM" id="MobiDB-lite"/>
    </source>
</evidence>
<keyword evidence="2" id="KW-0472">Membrane</keyword>
<name>A0A3N6M166_NATCH</name>
<proteinExistence type="predicted"/>
<dbReference type="InterPro" id="IPR055713">
    <property type="entry name" value="DUF7289"/>
</dbReference>
<feature type="compositionally biased region" description="Low complexity" evidence="1">
    <location>
        <begin position="208"/>
        <end position="223"/>
    </location>
</feature>
<dbReference type="InterPro" id="IPR013783">
    <property type="entry name" value="Ig-like_fold"/>
</dbReference>
<dbReference type="Gene3D" id="2.60.40.10">
    <property type="entry name" value="Immunoglobulins"/>
    <property type="match status" value="1"/>
</dbReference>
<organism evidence="3 4">
    <name type="scientific">Natrarchaeobius chitinivorans</name>
    <dbReference type="NCBI Taxonomy" id="1679083"/>
    <lineage>
        <taxon>Archaea</taxon>
        <taxon>Methanobacteriati</taxon>
        <taxon>Methanobacteriota</taxon>
        <taxon>Stenosarchaea group</taxon>
        <taxon>Halobacteria</taxon>
        <taxon>Halobacteriales</taxon>
        <taxon>Natrialbaceae</taxon>
        <taxon>Natrarchaeobius</taxon>
    </lineage>
</organism>
<evidence type="ECO:0000256" key="2">
    <source>
        <dbReference type="SAM" id="Phobius"/>
    </source>
</evidence>
<feature type="region of interest" description="Disordered" evidence="1">
    <location>
        <begin position="174"/>
        <end position="195"/>
    </location>
</feature>
<feature type="region of interest" description="Disordered" evidence="1">
    <location>
        <begin position="765"/>
        <end position="793"/>
    </location>
</feature>
<keyword evidence="2" id="KW-1133">Transmembrane helix</keyword>
<sequence>MFIFAWSGRGRFEETLLAFAERFTARDSHATITFNISLKNWYKIMDPRADRIRQFFRGDRAVSHVIGFALLLGLVLMGSILVLVLGMGMLDSIEADSEAEITYAAVDSTEHGIQTTLETGQSQSVSADDYVAGGQVELVWFGDDPYTNESVTLPNLGALEYEVEGKKIVHQSGGTWEVSDSHHRTTTPPDIGYENGGIQVRFTEISREGTSSSGSTVSVNESSEYPELIGETERTAVDDNEYTNMSFTITSGYHELWYDYLHSEFDPDNDDDIEVESDGNEVTVTIENAYELETRGNFVVTDITLPEGNGLNVGEGETLPVEVEVENKGEEIASTDLNFTVDSEEHRSERITLEPDETETLEFSIDTDEYGMTAEESYEFEIDTEDHVVSEEFTVRYPHTYFEIHNIELDPADIDEGDAPSSDADWYPINLTIENRGIEDGNQSIGLEMDWEGDEGEVDVDPHVAIDQEESGLDIHRNFKETGETTIWINGSSILAGDYTVRFSTANDTREDYLSLEEGGMDPSDGSVTVDADKVTMSVMGTEASRVWSGAECNSGNCWKGWIPITSSVLVDGAEKYQWKDQNGENIVSENLNTKHYWDHTWSYTWDIPSGEEQQVTVEATTWECNDWEQVGTTPASGGGTWADLECAELGDDDITVNPAEAGDESNLVILEDGDEIKNVDQPGADQMSVGEILGDKIDEETGELQLTNNLSKNQVVFLAEVTHENADWDDVDPDDPGDPNFNDVIILLETENEIPDTLGKEVIRGADSGNSEFSEPEIADPGDPPREAVNDGTIDVRSGHVVIS</sequence>
<keyword evidence="2" id="KW-0812">Transmembrane</keyword>
<keyword evidence="4" id="KW-1185">Reference proteome</keyword>